<feature type="compositionally biased region" description="Basic and acidic residues" evidence="1">
    <location>
        <begin position="358"/>
        <end position="370"/>
    </location>
</feature>
<proteinExistence type="predicted"/>
<feature type="region of interest" description="Disordered" evidence="1">
    <location>
        <begin position="352"/>
        <end position="420"/>
    </location>
</feature>
<feature type="region of interest" description="Disordered" evidence="1">
    <location>
        <begin position="1"/>
        <end position="35"/>
    </location>
</feature>
<reference evidence="2" key="1">
    <citation type="submission" date="2020-02" db="EMBL/GenBank/DDBJ databases">
        <authorList>
            <person name="Meier V. D."/>
        </authorList>
    </citation>
    <scope>NUCLEOTIDE SEQUENCE</scope>
    <source>
        <strain evidence="2">AVDCRST_MAG48</strain>
    </source>
</reference>
<feature type="region of interest" description="Disordered" evidence="1">
    <location>
        <begin position="88"/>
        <end position="108"/>
    </location>
</feature>
<sequence length="420" mass="42912">ARRRVAPGARALGGGAVGRTAGDRTAGHALRQPGVGVGAGVHGLRAERAEVLGELGVVEHAVRQGGPDAAHLGEQHPGVVRPVVGVAGGGPGDQGVEVGRDPTGAVHRRRRRHVVVDVGVGDLDGGLAGVRLPSGEQLEQHHARAVDVGAGVGPAGQHELGRQVGHRPDQQALGRGRGLRRHRLRQAEVGDLDLPAVGEQHVLGLDVAVHEPGVVRRGQRGEHGLDDLERPGRRHRRLAEDDVAERGAVDVLHDDVGPDGVPVEDGPALVEHGDDAGVGEPGGGAGLPVELAGELGVVAQPDVHDLDGDGAGQPGVDGLVDGRHPASGEALGDLVATVEDLADQGVADARHGHACSRHGGDDGRVGLGREHRPRPLLPPGGRAVRPPPAAAHRSRMPHQTVRAAGPGTDRGRPGVLPGQK</sequence>
<organism evidence="2">
    <name type="scientific">uncultured Friedmanniella sp</name>
    <dbReference type="NCBI Taxonomy" id="335381"/>
    <lineage>
        <taxon>Bacteria</taxon>
        <taxon>Bacillati</taxon>
        <taxon>Actinomycetota</taxon>
        <taxon>Actinomycetes</taxon>
        <taxon>Propionibacteriales</taxon>
        <taxon>Nocardioidaceae</taxon>
        <taxon>Friedmanniella</taxon>
        <taxon>environmental samples</taxon>
    </lineage>
</organism>
<feature type="non-terminal residue" evidence="2">
    <location>
        <position position="1"/>
    </location>
</feature>
<dbReference type="EMBL" id="CADCTS010000026">
    <property type="protein sequence ID" value="CAA9286601.1"/>
    <property type="molecule type" value="Genomic_DNA"/>
</dbReference>
<protein>
    <submittedName>
        <fullName evidence="2">Uncharacterized protein</fullName>
    </submittedName>
</protein>
<feature type="compositionally biased region" description="Low complexity" evidence="1">
    <location>
        <begin position="1"/>
        <end position="10"/>
    </location>
</feature>
<evidence type="ECO:0000256" key="1">
    <source>
        <dbReference type="SAM" id="MobiDB-lite"/>
    </source>
</evidence>
<dbReference type="AlphaFoldDB" id="A0A6J4JTA7"/>
<accession>A0A6J4JTA7</accession>
<evidence type="ECO:0000313" key="2">
    <source>
        <dbReference type="EMBL" id="CAA9286601.1"/>
    </source>
</evidence>
<dbReference type="AntiFam" id="ANF00226">
    <property type="entry name" value="Shadow ORF (opposite pknB)"/>
</dbReference>
<gene>
    <name evidence="2" type="ORF">AVDCRST_MAG48-175</name>
</gene>
<name>A0A6J4JTA7_9ACTN</name>